<dbReference type="InterPro" id="IPR012677">
    <property type="entry name" value="Nucleotide-bd_a/b_plait_sf"/>
</dbReference>
<feature type="region of interest" description="Disordered" evidence="3">
    <location>
        <begin position="69"/>
        <end position="90"/>
    </location>
</feature>
<gene>
    <name evidence="5" type="ORF">GIB67_018310</name>
</gene>
<accession>A0A7J7MJ03</accession>
<evidence type="ECO:0000256" key="3">
    <source>
        <dbReference type="SAM" id="MobiDB-lite"/>
    </source>
</evidence>
<sequence>MAEGFWNQQQAPISKRPRSDYDFPPSGAPSGPEMLNYLPRDDNRGRPQATIDTQSIGSAYDRYLQKSQAPSLGSGEVGGGSILGEPPMISGGPGAYNSNIPSNGRPMGYGGSPPMDSMARPGREMISLPPDASSTLFIEGLPSDCTRREVSRILWSNRGGNPIILCFVDFMDPPCAASAWRTLQGYKMDEHEHNSRILNLQFARNPPRSGSGPRGKR</sequence>
<dbReference type="PROSITE" id="PS50102">
    <property type="entry name" value="RRM"/>
    <property type="match status" value="1"/>
</dbReference>
<feature type="compositionally biased region" description="Polar residues" evidence="3">
    <location>
        <begin position="1"/>
        <end position="12"/>
    </location>
</feature>
<keyword evidence="6" id="KW-1185">Reference proteome</keyword>
<dbReference type="EMBL" id="JACGCM010001448">
    <property type="protein sequence ID" value="KAF6154873.1"/>
    <property type="molecule type" value="Genomic_DNA"/>
</dbReference>
<dbReference type="AlphaFoldDB" id="A0A7J7MJ03"/>
<dbReference type="GO" id="GO:0003723">
    <property type="term" value="F:RNA binding"/>
    <property type="evidence" value="ECO:0007669"/>
    <property type="project" value="UniProtKB-UniRule"/>
</dbReference>
<evidence type="ECO:0000259" key="4">
    <source>
        <dbReference type="PROSITE" id="PS50102"/>
    </source>
</evidence>
<dbReference type="SUPFAM" id="SSF54928">
    <property type="entry name" value="RNA-binding domain, RBD"/>
    <property type="match status" value="1"/>
</dbReference>
<dbReference type="OrthoDB" id="431169at2759"/>
<dbReference type="Proteomes" id="UP000541444">
    <property type="component" value="Unassembled WGS sequence"/>
</dbReference>
<feature type="domain" description="RRM" evidence="4">
    <location>
        <begin position="134"/>
        <end position="205"/>
    </location>
</feature>
<dbReference type="InterPro" id="IPR000504">
    <property type="entry name" value="RRM_dom"/>
</dbReference>
<dbReference type="InterPro" id="IPR035979">
    <property type="entry name" value="RBD_domain_sf"/>
</dbReference>
<dbReference type="PANTHER" id="PTHR10501">
    <property type="entry name" value="U1 SMALL NUCLEAR RIBONUCLEOPROTEIN A/U2 SMALL NUCLEAR RIBONUCLEOPROTEIN B"/>
    <property type="match status" value="1"/>
</dbReference>
<feature type="region of interest" description="Disordered" evidence="3">
    <location>
        <begin position="1"/>
        <end position="52"/>
    </location>
</feature>
<evidence type="ECO:0000313" key="5">
    <source>
        <dbReference type="EMBL" id="KAF6154873.1"/>
    </source>
</evidence>
<comment type="caution">
    <text evidence="5">The sequence shown here is derived from an EMBL/GenBank/DDBJ whole genome shotgun (WGS) entry which is preliminary data.</text>
</comment>
<dbReference type="Gene3D" id="3.30.70.330">
    <property type="match status" value="1"/>
</dbReference>
<name>A0A7J7MJ03_9MAGN</name>
<evidence type="ECO:0000313" key="6">
    <source>
        <dbReference type="Proteomes" id="UP000541444"/>
    </source>
</evidence>
<organism evidence="5 6">
    <name type="scientific">Kingdonia uniflora</name>
    <dbReference type="NCBI Taxonomy" id="39325"/>
    <lineage>
        <taxon>Eukaryota</taxon>
        <taxon>Viridiplantae</taxon>
        <taxon>Streptophyta</taxon>
        <taxon>Embryophyta</taxon>
        <taxon>Tracheophyta</taxon>
        <taxon>Spermatophyta</taxon>
        <taxon>Magnoliopsida</taxon>
        <taxon>Ranunculales</taxon>
        <taxon>Circaeasteraceae</taxon>
        <taxon>Kingdonia</taxon>
    </lineage>
</organism>
<evidence type="ECO:0000256" key="1">
    <source>
        <dbReference type="ARBA" id="ARBA00022884"/>
    </source>
</evidence>
<reference evidence="5 6" key="1">
    <citation type="journal article" date="2020" name="IScience">
        <title>Genome Sequencing of the Endangered Kingdonia uniflora (Circaeasteraceae, Ranunculales) Reveals Potential Mechanisms of Evolutionary Specialization.</title>
        <authorList>
            <person name="Sun Y."/>
            <person name="Deng T."/>
            <person name="Zhang A."/>
            <person name="Moore M.J."/>
            <person name="Landis J.B."/>
            <person name="Lin N."/>
            <person name="Zhang H."/>
            <person name="Zhang X."/>
            <person name="Huang J."/>
            <person name="Zhang X."/>
            <person name="Sun H."/>
            <person name="Wang H."/>
        </authorList>
    </citation>
    <scope>NUCLEOTIDE SEQUENCE [LARGE SCALE GENOMIC DNA]</scope>
    <source>
        <strain evidence="5">TB1705</strain>
        <tissue evidence="5">Leaf</tissue>
    </source>
</reference>
<keyword evidence="1 2" id="KW-0694">RNA-binding</keyword>
<proteinExistence type="predicted"/>
<evidence type="ECO:0000256" key="2">
    <source>
        <dbReference type="PROSITE-ProRule" id="PRU00176"/>
    </source>
</evidence>
<protein>
    <recommendedName>
        <fullName evidence="4">RRM domain-containing protein</fullName>
    </recommendedName>
</protein>